<dbReference type="Pfam" id="PF07681">
    <property type="entry name" value="DoxX"/>
    <property type="match status" value="1"/>
</dbReference>
<reference evidence="8 9" key="1">
    <citation type="submission" date="2021-03" db="EMBL/GenBank/DDBJ databases">
        <title>Assistant Professor.</title>
        <authorList>
            <person name="Huq M.A."/>
        </authorList>
    </citation>
    <scope>NUCLEOTIDE SEQUENCE [LARGE SCALE GENOMIC DNA]</scope>
    <source>
        <strain evidence="8 9">MAH-29</strain>
    </source>
</reference>
<keyword evidence="9" id="KW-1185">Reference proteome</keyword>
<dbReference type="PANTHER" id="PTHR33452">
    <property type="entry name" value="OXIDOREDUCTASE CATD-RELATED"/>
    <property type="match status" value="1"/>
</dbReference>
<dbReference type="RefSeq" id="WP_209140556.1">
    <property type="nucleotide sequence ID" value="NZ_JAGHKO010000004.1"/>
</dbReference>
<comment type="subcellular location">
    <subcellularLocation>
        <location evidence="1">Cell membrane</location>
        <topology evidence="1">Multi-pass membrane protein</topology>
    </subcellularLocation>
</comment>
<feature type="transmembrane region" description="Helical" evidence="7">
    <location>
        <begin position="72"/>
        <end position="102"/>
    </location>
</feature>
<keyword evidence="5 7" id="KW-1133">Transmembrane helix</keyword>
<feature type="transmembrane region" description="Helical" evidence="7">
    <location>
        <begin position="114"/>
        <end position="134"/>
    </location>
</feature>
<protein>
    <submittedName>
        <fullName evidence="8">DoxX family protein</fullName>
    </submittedName>
</protein>
<dbReference type="InterPro" id="IPR051907">
    <property type="entry name" value="DoxX-like_oxidoreductase"/>
</dbReference>
<dbReference type="PANTHER" id="PTHR33452:SF1">
    <property type="entry name" value="INNER MEMBRANE PROTEIN YPHA-RELATED"/>
    <property type="match status" value="1"/>
</dbReference>
<keyword evidence="6 7" id="KW-0472">Membrane</keyword>
<organism evidence="8 9">
    <name type="scientific">Niastella soli</name>
    <dbReference type="NCBI Taxonomy" id="2821487"/>
    <lineage>
        <taxon>Bacteria</taxon>
        <taxon>Pseudomonadati</taxon>
        <taxon>Bacteroidota</taxon>
        <taxon>Chitinophagia</taxon>
        <taxon>Chitinophagales</taxon>
        <taxon>Chitinophagaceae</taxon>
        <taxon>Niastella</taxon>
    </lineage>
</organism>
<keyword evidence="3" id="KW-1003">Cell membrane</keyword>
<dbReference type="EMBL" id="JAGHKO010000004">
    <property type="protein sequence ID" value="MBO9202511.1"/>
    <property type="molecule type" value="Genomic_DNA"/>
</dbReference>
<sequence length="144" mass="16033">MKKLIIKTLGPHPLPFFFNGGMLLLRVAVSLEIAIVHGFKKIGIGVPQSESIPNPLHLPEAFNNTFAIAANIVFPFFVLIGLFTRLATLPTLVVTLTGYFLVHWNDSLLQKDTPFIYSLIFLVILLLGPGKYSIDNAIYKKRIV</sequence>
<evidence type="ECO:0000313" key="8">
    <source>
        <dbReference type="EMBL" id="MBO9202511.1"/>
    </source>
</evidence>
<proteinExistence type="inferred from homology"/>
<accession>A0ABS3YZE9</accession>
<evidence type="ECO:0000256" key="4">
    <source>
        <dbReference type="ARBA" id="ARBA00022692"/>
    </source>
</evidence>
<evidence type="ECO:0000256" key="2">
    <source>
        <dbReference type="ARBA" id="ARBA00006679"/>
    </source>
</evidence>
<evidence type="ECO:0000256" key="5">
    <source>
        <dbReference type="ARBA" id="ARBA00022989"/>
    </source>
</evidence>
<name>A0ABS3YZE9_9BACT</name>
<gene>
    <name evidence="8" type="ORF">J7I42_19645</name>
</gene>
<keyword evidence="4 7" id="KW-0812">Transmembrane</keyword>
<comment type="similarity">
    <text evidence="2">Belongs to the DoxX family.</text>
</comment>
<evidence type="ECO:0000256" key="1">
    <source>
        <dbReference type="ARBA" id="ARBA00004651"/>
    </source>
</evidence>
<dbReference type="Proteomes" id="UP000677244">
    <property type="component" value="Unassembled WGS sequence"/>
</dbReference>
<evidence type="ECO:0000256" key="6">
    <source>
        <dbReference type="ARBA" id="ARBA00023136"/>
    </source>
</evidence>
<dbReference type="InterPro" id="IPR032808">
    <property type="entry name" value="DoxX"/>
</dbReference>
<evidence type="ECO:0000256" key="3">
    <source>
        <dbReference type="ARBA" id="ARBA00022475"/>
    </source>
</evidence>
<comment type="caution">
    <text evidence="8">The sequence shown here is derived from an EMBL/GenBank/DDBJ whole genome shotgun (WGS) entry which is preliminary data.</text>
</comment>
<evidence type="ECO:0000256" key="7">
    <source>
        <dbReference type="SAM" id="Phobius"/>
    </source>
</evidence>
<evidence type="ECO:0000313" key="9">
    <source>
        <dbReference type="Proteomes" id="UP000677244"/>
    </source>
</evidence>